<sequence length="120" mass="13513">MVFNSVMLASAAKTSAEVWQHLACLREEQRIDGQQMVDLVICFPLQQLGRLLLYLWNFLCVPPQLYYPTSISYYDDTSDDDGDDDASSSSTAFRYFYYQRGPDADADADADADDSSSHSD</sequence>
<dbReference type="PANTHER" id="PTHR35104:SF6">
    <property type="entry name" value="PROTEIN, PUTATIVE-RELATED"/>
    <property type="match status" value="1"/>
</dbReference>
<keyword evidence="2" id="KW-1185">Reference proteome</keyword>
<dbReference type="Proteomes" id="UP001630127">
    <property type="component" value="Unassembled WGS sequence"/>
</dbReference>
<comment type="caution">
    <text evidence="1">The sequence shown here is derived from an EMBL/GenBank/DDBJ whole genome shotgun (WGS) entry which is preliminary data.</text>
</comment>
<gene>
    <name evidence="1" type="ORF">ACH5RR_009145</name>
</gene>
<organism evidence="1 2">
    <name type="scientific">Cinchona calisaya</name>
    <dbReference type="NCBI Taxonomy" id="153742"/>
    <lineage>
        <taxon>Eukaryota</taxon>
        <taxon>Viridiplantae</taxon>
        <taxon>Streptophyta</taxon>
        <taxon>Embryophyta</taxon>
        <taxon>Tracheophyta</taxon>
        <taxon>Spermatophyta</taxon>
        <taxon>Magnoliopsida</taxon>
        <taxon>eudicotyledons</taxon>
        <taxon>Gunneridae</taxon>
        <taxon>Pentapetalae</taxon>
        <taxon>asterids</taxon>
        <taxon>lamiids</taxon>
        <taxon>Gentianales</taxon>
        <taxon>Rubiaceae</taxon>
        <taxon>Cinchonoideae</taxon>
        <taxon>Cinchoneae</taxon>
        <taxon>Cinchona</taxon>
    </lineage>
</organism>
<dbReference type="PANTHER" id="PTHR35104">
    <property type="entry name" value="OS03G0807000 PROTEIN"/>
    <property type="match status" value="1"/>
</dbReference>
<protein>
    <submittedName>
        <fullName evidence="1">Uncharacterized protein</fullName>
    </submittedName>
</protein>
<evidence type="ECO:0000313" key="1">
    <source>
        <dbReference type="EMBL" id="KAL3529823.1"/>
    </source>
</evidence>
<proteinExistence type="predicted"/>
<evidence type="ECO:0000313" key="2">
    <source>
        <dbReference type="Proteomes" id="UP001630127"/>
    </source>
</evidence>
<dbReference type="EMBL" id="JBJUIK010000004">
    <property type="protein sequence ID" value="KAL3529823.1"/>
    <property type="molecule type" value="Genomic_DNA"/>
</dbReference>
<dbReference type="AlphaFoldDB" id="A0ABD3AFB2"/>
<name>A0ABD3AFB2_9GENT</name>
<reference evidence="1 2" key="1">
    <citation type="submission" date="2024-11" db="EMBL/GenBank/DDBJ databases">
        <title>A near-complete genome assembly of Cinchona calisaya.</title>
        <authorList>
            <person name="Lian D.C."/>
            <person name="Zhao X.W."/>
            <person name="Wei L."/>
        </authorList>
    </citation>
    <scope>NUCLEOTIDE SEQUENCE [LARGE SCALE GENOMIC DNA]</scope>
    <source>
        <tissue evidence="1">Nenye</tissue>
    </source>
</reference>
<accession>A0ABD3AFB2</accession>